<dbReference type="InterPro" id="IPR013951">
    <property type="entry name" value="Rxt3"/>
</dbReference>
<feature type="compositionally biased region" description="Polar residues" evidence="1">
    <location>
        <begin position="438"/>
        <end position="452"/>
    </location>
</feature>
<dbReference type="Pfam" id="PF08642">
    <property type="entry name" value="Rxt3"/>
    <property type="match status" value="1"/>
</dbReference>
<reference evidence="2 3" key="1">
    <citation type="journal article" date="2013" name="Chin. Sci. Bull.">
        <title>Genome survey uncovers the secrets of sex and lifestyle in caterpillar fungus.</title>
        <authorList>
            <person name="Hu X."/>
            <person name="Zhang Y."/>
            <person name="Xiao G."/>
            <person name="Zheng P."/>
            <person name="Xia Y."/>
            <person name="Zhang X."/>
            <person name="St Leger R.J."/>
            <person name="Liu X."/>
            <person name="Wang C."/>
        </authorList>
    </citation>
    <scope>NUCLEOTIDE SEQUENCE [LARGE SCALE GENOMIC DNA]</scope>
    <source>
        <strain evidence="3">Co18 / CGMCC 3.14243</strain>
        <tissue evidence="2">Fruit-body</tissue>
    </source>
</reference>
<feature type="compositionally biased region" description="Basic residues" evidence="1">
    <location>
        <begin position="80"/>
        <end position="93"/>
    </location>
</feature>
<feature type="compositionally biased region" description="Polar residues" evidence="1">
    <location>
        <begin position="344"/>
        <end position="353"/>
    </location>
</feature>
<feature type="compositionally biased region" description="Basic residues" evidence="1">
    <location>
        <begin position="156"/>
        <end position="166"/>
    </location>
</feature>
<dbReference type="eggNOG" id="ENOG502QX51">
    <property type="taxonomic scope" value="Eukaryota"/>
</dbReference>
<gene>
    <name evidence="2" type="ORF">OCS_06853</name>
</gene>
<dbReference type="AlphaFoldDB" id="T4ZWG0"/>
<feature type="compositionally biased region" description="Basic and acidic residues" evidence="1">
    <location>
        <begin position="525"/>
        <end position="535"/>
    </location>
</feature>
<dbReference type="OrthoDB" id="3596986at2759"/>
<dbReference type="Proteomes" id="UP000019374">
    <property type="component" value="Unassembled WGS sequence"/>
</dbReference>
<proteinExistence type="predicted"/>
<name>T4ZWG0_OPHSC</name>
<protein>
    <submittedName>
        <fullName evidence="2">Histone deacetylation protein Rxt3</fullName>
    </submittedName>
</protein>
<feature type="region of interest" description="Disordered" evidence="1">
    <location>
        <begin position="1"/>
        <end position="193"/>
    </location>
</feature>
<feature type="compositionally biased region" description="Basic and acidic residues" evidence="1">
    <location>
        <begin position="472"/>
        <end position="502"/>
    </location>
</feature>
<evidence type="ECO:0000256" key="1">
    <source>
        <dbReference type="SAM" id="MobiDB-lite"/>
    </source>
</evidence>
<dbReference type="HOGENOM" id="CLU_025880_0_0_1"/>
<accession>T4ZWG0</accession>
<organism evidence="2 3">
    <name type="scientific">Ophiocordyceps sinensis (strain Co18 / CGMCC 3.14243)</name>
    <name type="common">Yarsagumba caterpillar fungus</name>
    <name type="synonym">Hirsutella sinensis</name>
    <dbReference type="NCBI Taxonomy" id="911162"/>
    <lineage>
        <taxon>Eukaryota</taxon>
        <taxon>Fungi</taxon>
        <taxon>Dikarya</taxon>
        <taxon>Ascomycota</taxon>
        <taxon>Pezizomycotina</taxon>
        <taxon>Sordariomycetes</taxon>
        <taxon>Hypocreomycetidae</taxon>
        <taxon>Hypocreales</taxon>
        <taxon>Ophiocordycipitaceae</taxon>
        <taxon>Ophiocordyceps</taxon>
    </lineage>
</organism>
<feature type="compositionally biased region" description="Basic and acidic residues" evidence="1">
    <location>
        <begin position="59"/>
        <end position="71"/>
    </location>
</feature>
<sequence>MFSGIGSGVSAIGVSSPATSGAVAAYGSAPSIKREDVENAAPDSGPEAVGKGKSRRRKLKDDETRGDDDTPGRVTPGGRANKRAKAHQHHHHQYVPTSRSLNTLSDKVLRESSHHHHHHHHASEATSSPTAGVAPFKNLKGAPSAASPTEKGAPASHHHHHHHHGSRAVQQAHGSQAKQPAQSPTPVIPPKPKMTITSKAVLDAVSHRPRHHLGDFIYEAGLKPGRLLLNTPSHRGFSSNPKPLPWDVIEGKENCILTVKVPRVHLSPPAREEITARAYLWGTDVYTDDSDVMAACIHGGWVKGEWAEDFDSATFDLDDGGPRRKPKNRANESLDLESEGLITSPPQSGPLSIPNNRDLHVNVLILPKLAKYAATTRFGIASREFGGQYGARQSVHDSISYMVESIRWVENGGQPQARLRGKARRERMRKVMREVTASFGNTNGLEQQQLQPGNDHDAGVLRSAIIGSWHRRGAEEPPKESAERGDKDREPSEGDKENRAAHENLPAEAPQDAKVAPNENMEVVDSEKSTSGDNK</sequence>
<feature type="compositionally biased region" description="Low complexity" evidence="1">
    <location>
        <begin position="1"/>
        <end position="16"/>
    </location>
</feature>
<feature type="region of interest" description="Disordered" evidence="1">
    <location>
        <begin position="437"/>
        <end position="535"/>
    </location>
</feature>
<feature type="region of interest" description="Disordered" evidence="1">
    <location>
        <begin position="315"/>
        <end position="353"/>
    </location>
</feature>
<feature type="compositionally biased region" description="Polar residues" evidence="1">
    <location>
        <begin position="95"/>
        <end position="105"/>
    </location>
</feature>
<evidence type="ECO:0000313" key="3">
    <source>
        <dbReference type="Proteomes" id="UP000019374"/>
    </source>
</evidence>
<evidence type="ECO:0000313" key="2">
    <source>
        <dbReference type="EMBL" id="EQK97434.1"/>
    </source>
</evidence>
<dbReference type="EMBL" id="KE659746">
    <property type="protein sequence ID" value="EQK97434.1"/>
    <property type="molecule type" value="Genomic_DNA"/>
</dbReference>
<feature type="compositionally biased region" description="Polar residues" evidence="1">
    <location>
        <begin position="168"/>
        <end position="185"/>
    </location>
</feature>